<reference evidence="13 14" key="1">
    <citation type="submission" date="2024-06" db="EMBL/GenBank/DDBJ databases">
        <authorList>
            <person name="Li Z."/>
            <person name="Jiang Y."/>
        </authorList>
    </citation>
    <scope>NUCLEOTIDE SEQUENCE [LARGE SCALE GENOMIC DNA]</scope>
    <source>
        <strain evidence="13 14">HSW-8</strain>
    </source>
</reference>
<keyword evidence="9 11" id="KW-0472">Membrane</keyword>
<dbReference type="EMBL" id="JBEPIJ010000007">
    <property type="protein sequence ID" value="MES0873935.1"/>
    <property type="molecule type" value="Genomic_DNA"/>
</dbReference>
<feature type="transmembrane region" description="Helical" evidence="12">
    <location>
        <begin position="440"/>
        <end position="460"/>
    </location>
</feature>
<dbReference type="PANTHER" id="PTHR13285:SF23">
    <property type="entry name" value="TEICHOIC ACID D-ALANYLTRANSFERASE"/>
    <property type="match status" value="1"/>
</dbReference>
<keyword evidence="8 12" id="KW-1133">Transmembrane helix</keyword>
<dbReference type="InterPro" id="IPR024194">
    <property type="entry name" value="Ac/AlaTfrase_AlgI/DltB"/>
</dbReference>
<evidence type="ECO:0000256" key="2">
    <source>
        <dbReference type="ARBA" id="ARBA00005182"/>
    </source>
</evidence>
<feature type="transmembrane region" description="Helical" evidence="12">
    <location>
        <begin position="7"/>
        <end position="27"/>
    </location>
</feature>
<dbReference type="Proteomes" id="UP001465331">
    <property type="component" value="Unassembled WGS sequence"/>
</dbReference>
<dbReference type="RefSeq" id="WP_352888838.1">
    <property type="nucleotide sequence ID" value="NZ_JBEPIJ010000007.1"/>
</dbReference>
<comment type="pathway">
    <text evidence="2 11">Glycan biosynthesis; alginate biosynthesis.</text>
</comment>
<feature type="transmembrane region" description="Helical" evidence="12">
    <location>
        <begin position="147"/>
        <end position="166"/>
    </location>
</feature>
<evidence type="ECO:0000256" key="9">
    <source>
        <dbReference type="ARBA" id="ARBA00023136"/>
    </source>
</evidence>
<dbReference type="InterPro" id="IPR004299">
    <property type="entry name" value="MBOAT_fam"/>
</dbReference>
<feature type="transmembrane region" description="Helical" evidence="12">
    <location>
        <begin position="116"/>
        <end position="135"/>
    </location>
</feature>
<feature type="transmembrane region" description="Helical" evidence="12">
    <location>
        <begin position="186"/>
        <end position="204"/>
    </location>
</feature>
<keyword evidence="6 11" id="KW-0812">Transmembrane</keyword>
<feature type="transmembrane region" description="Helical" evidence="12">
    <location>
        <begin position="311"/>
        <end position="327"/>
    </location>
</feature>
<gene>
    <name evidence="13" type="ORF">ABSH63_07970</name>
</gene>
<evidence type="ECO:0000256" key="3">
    <source>
        <dbReference type="ARBA" id="ARBA00010323"/>
    </source>
</evidence>
<sequence>MLFNSYEFIFLFVPVALLGYWSAARWFGASSALWWLVAASLFFYGWWNPVYLPLLLASVGGNYALGRRLSRRGRGTRMLLAIGVAANLGALGYFKYTNFLLGTVDAIAGTTLNPAPIVLPLAISFFTFQQIAYLVDSYRGLTREYSFGRYTLFVVFFPQLIAGPIVHHGEMLPQFARRERMAPRTLNLLVGLSIFCVGLFKKIVLADGIAVHADAIFAAAARGETLDFFLGWTGALCYTMQLYFDFSAYSDMAVGLARLFGIRLPINFNSPYKARSIVDFWRRWHMTLSRFLRDYLYIALGGNRRGAARRYLNLFLTMLLGGIWHGAGWTFVLWGAWHGLMLIVNHAWTALRRRAGWDRDLAVWPVFAWLLTFVGVVAGWVLFRADSVDTALRMLAAMAGANGATLPLHWRTALQPLVGLLEAMGVGFANATLMLTYAPLLWIIALGAIATFAPNVYQIFAHYRPVLRADAPAAVKRLSWRPTWPWTLALAALAALALLNLSNISPFLYFQF</sequence>
<evidence type="ECO:0000256" key="10">
    <source>
        <dbReference type="ARBA" id="ARBA00023315"/>
    </source>
</evidence>
<keyword evidence="14" id="KW-1185">Reference proteome</keyword>
<feature type="transmembrane region" description="Helical" evidence="12">
    <location>
        <begin position="486"/>
        <end position="510"/>
    </location>
</feature>
<evidence type="ECO:0000256" key="8">
    <source>
        <dbReference type="ARBA" id="ARBA00022989"/>
    </source>
</evidence>
<keyword evidence="11" id="KW-0997">Cell inner membrane</keyword>
<evidence type="ECO:0000256" key="11">
    <source>
        <dbReference type="PIRNR" id="PIRNR016636"/>
    </source>
</evidence>
<dbReference type="EC" id="2.3.1.-" evidence="11"/>
<organism evidence="13 14">
    <name type="scientific">Sinimarinibacterium thermocellulolyticum</name>
    <dbReference type="NCBI Taxonomy" id="3170016"/>
    <lineage>
        <taxon>Bacteria</taxon>
        <taxon>Pseudomonadati</taxon>
        <taxon>Pseudomonadota</taxon>
        <taxon>Gammaproteobacteria</taxon>
        <taxon>Nevskiales</taxon>
        <taxon>Nevskiaceae</taxon>
        <taxon>Sinimarinibacterium</taxon>
    </lineage>
</organism>
<dbReference type="InterPro" id="IPR028362">
    <property type="entry name" value="AlgI"/>
</dbReference>
<dbReference type="PIRSF" id="PIRSF500217">
    <property type="entry name" value="AlgI"/>
    <property type="match status" value="1"/>
</dbReference>
<keyword evidence="5 11" id="KW-0808">Transferase</keyword>
<evidence type="ECO:0000313" key="14">
    <source>
        <dbReference type="Proteomes" id="UP001465331"/>
    </source>
</evidence>
<evidence type="ECO:0000256" key="6">
    <source>
        <dbReference type="ARBA" id="ARBA00022692"/>
    </source>
</evidence>
<evidence type="ECO:0000256" key="4">
    <source>
        <dbReference type="ARBA" id="ARBA00022475"/>
    </source>
</evidence>
<dbReference type="Pfam" id="PF03062">
    <property type="entry name" value="MBOAT"/>
    <property type="match status" value="1"/>
</dbReference>
<comment type="subcellular location">
    <subcellularLocation>
        <location evidence="11">Cell inner membrane</location>
    </subcellularLocation>
    <subcellularLocation>
        <location evidence="1">Cell membrane</location>
        <topology evidence="1">Multi-pass membrane protein</topology>
    </subcellularLocation>
</comment>
<feature type="transmembrane region" description="Helical" evidence="12">
    <location>
        <begin position="78"/>
        <end position="96"/>
    </location>
</feature>
<evidence type="ECO:0000256" key="12">
    <source>
        <dbReference type="SAM" id="Phobius"/>
    </source>
</evidence>
<keyword evidence="10 11" id="KW-0012">Acyltransferase</keyword>
<feature type="transmembrane region" description="Helical" evidence="12">
    <location>
        <begin position="33"/>
        <end position="57"/>
    </location>
</feature>
<accession>A0ABV2A9K4</accession>
<name>A0ABV2A9K4_9GAMM</name>
<dbReference type="PANTHER" id="PTHR13285">
    <property type="entry name" value="ACYLTRANSFERASE"/>
    <property type="match status" value="1"/>
</dbReference>
<evidence type="ECO:0000256" key="7">
    <source>
        <dbReference type="ARBA" id="ARBA00022841"/>
    </source>
</evidence>
<feature type="transmembrane region" description="Helical" evidence="12">
    <location>
        <begin position="363"/>
        <end position="383"/>
    </location>
</feature>
<dbReference type="InterPro" id="IPR051085">
    <property type="entry name" value="MB_O-acyltransferase"/>
</dbReference>
<comment type="caution">
    <text evidence="13">The sequence shown here is derived from an EMBL/GenBank/DDBJ whole genome shotgun (WGS) entry which is preliminary data.</text>
</comment>
<keyword evidence="4 11" id="KW-1003">Cell membrane</keyword>
<proteinExistence type="inferred from homology"/>
<protein>
    <recommendedName>
        <fullName evidence="11">Probable alginate O-acetylase</fullName>
        <ecNumber evidence="11">2.3.1.-</ecNumber>
    </recommendedName>
</protein>
<keyword evidence="7 11" id="KW-0016">Alginate biosynthesis</keyword>
<evidence type="ECO:0000256" key="5">
    <source>
        <dbReference type="ARBA" id="ARBA00022679"/>
    </source>
</evidence>
<evidence type="ECO:0000256" key="1">
    <source>
        <dbReference type="ARBA" id="ARBA00004651"/>
    </source>
</evidence>
<dbReference type="PIRSF" id="PIRSF016636">
    <property type="entry name" value="AlgI_DltB"/>
    <property type="match status" value="1"/>
</dbReference>
<evidence type="ECO:0000313" key="13">
    <source>
        <dbReference type="EMBL" id="MES0873935.1"/>
    </source>
</evidence>
<comment type="similarity">
    <text evidence="3 11">Belongs to the membrane-bound acyltransferase family.</text>
</comment>